<keyword evidence="4" id="KW-0813">Transport</keyword>
<evidence type="ECO:0000256" key="10">
    <source>
        <dbReference type="SAM" id="MobiDB-lite"/>
    </source>
</evidence>
<evidence type="ECO:0000256" key="3">
    <source>
        <dbReference type="ARBA" id="ARBA00020977"/>
    </source>
</evidence>
<feature type="non-terminal residue" evidence="11">
    <location>
        <position position="1"/>
    </location>
</feature>
<dbReference type="InterPro" id="IPR024603">
    <property type="entry name" value="COG_complex_COG2_C"/>
</dbReference>
<evidence type="ECO:0000313" key="11">
    <source>
        <dbReference type="EMBL" id="ENN74104.1"/>
    </source>
</evidence>
<dbReference type="InterPro" id="IPR024602">
    <property type="entry name" value="COG_su2_N"/>
</dbReference>
<keyword evidence="7" id="KW-0472">Membrane</keyword>
<reference evidence="11" key="1">
    <citation type="journal article" date="2013" name="Genome Biol.">
        <title>Draft genome of the mountain pine beetle, Dendroctonus ponderosae Hopkins, a major forest pest.</title>
        <authorList>
            <person name="Keeling C.I."/>
            <person name="Yuen M.M."/>
            <person name="Liao N.Y."/>
            <person name="Docking T.R."/>
            <person name="Chan S.K."/>
            <person name="Taylor G.A."/>
            <person name="Palmquist D.L."/>
            <person name="Jackman S.D."/>
            <person name="Nguyen A."/>
            <person name="Li M."/>
            <person name="Henderson H."/>
            <person name="Janes J.K."/>
            <person name="Zhao Y."/>
            <person name="Pandoh P."/>
            <person name="Moore R."/>
            <person name="Sperling F.A."/>
            <person name="Huber D.P."/>
            <person name="Birol I."/>
            <person name="Jones S.J."/>
            <person name="Bohlmann J."/>
        </authorList>
    </citation>
    <scope>NUCLEOTIDE SEQUENCE</scope>
</reference>
<dbReference type="Pfam" id="PF12022">
    <property type="entry name" value="COG2_C"/>
    <property type="match status" value="1"/>
</dbReference>
<organism evidence="11">
    <name type="scientific">Dendroctonus ponderosae</name>
    <name type="common">Mountain pine beetle</name>
    <dbReference type="NCBI Taxonomy" id="77166"/>
    <lineage>
        <taxon>Eukaryota</taxon>
        <taxon>Metazoa</taxon>
        <taxon>Ecdysozoa</taxon>
        <taxon>Arthropoda</taxon>
        <taxon>Hexapoda</taxon>
        <taxon>Insecta</taxon>
        <taxon>Pterygota</taxon>
        <taxon>Neoptera</taxon>
        <taxon>Endopterygota</taxon>
        <taxon>Coleoptera</taxon>
        <taxon>Polyphaga</taxon>
        <taxon>Cucujiformia</taxon>
        <taxon>Curculionidae</taxon>
        <taxon>Scolytinae</taxon>
        <taxon>Dendroctonus</taxon>
    </lineage>
</organism>
<dbReference type="EMBL" id="KB741077">
    <property type="protein sequence ID" value="ENN74104.1"/>
    <property type="molecule type" value="Genomic_DNA"/>
</dbReference>
<protein>
    <recommendedName>
        <fullName evidence="3">Conserved oligomeric Golgi complex subunit 2</fullName>
    </recommendedName>
    <alternativeName>
        <fullName evidence="8">Component of oligomeric Golgi complex 2</fullName>
    </alternativeName>
</protein>
<feature type="region of interest" description="Disordered" evidence="10">
    <location>
        <begin position="612"/>
        <end position="632"/>
    </location>
</feature>
<keyword evidence="9" id="KW-0175">Coiled coil</keyword>
<sequence length="670" mass="77398">MDPEDLHIWKEAFFKGTFSVDESLTEYTQKFDLDTLKKDLKKYGAELQLHMSDILKNETEAIVNLAENLTNLNSRIDNLSIPINQLREEIRALYDLIKKAKSGYELILGDIKRNHSKQNHIHLKLGILNSTVYIDVVITLIEASVVGNLLTLERIVNKYSFEKIYLDELDLMTPDIEKVVKNVEHKLLSNLNNCFLKAVKDNDENILLRCLRMYVDLQLQDEAHDIFKTHIIKPALQSFLSERYLEKCGQDLNEVYINIKQILDTTVERVIKIVKDNSELNSFSFLLKSFWKEFDLQSRAGLPHITAPGNPELFQKRFTSTYNLLMYIAAKADNKDLVRLDESFQAHLKRFNLPVYFEIKFQQIAGKFESDTLHFTLDNITADLSRHSFKLKLTEIMWNAIVCCFQEDTYIDQLADQFIRLSMLLLSRYAEHIMKLLNHIIASAAFKDTIDVFIISVLIDLNMADSLLALKCERSVDVEKTTFAIVNKGMWKVLIRVFKANGQVISHVRNAYANHLTNLKVNACVSQLQSVTAIPRLYRRTNRSPPKEASAYMMEALQPILKFSNQFISDLHQFGDILNQIIVEIANKYLSLVREVLMSVCKTEESLRRLKNRTLNSSEEDSTQASPNTVSDEAKIREQIRYDVEYFCEKLQPLASKTTRNEMAVLKAEI</sequence>
<name>N6T200_DENPD</name>
<keyword evidence="5" id="KW-0653">Protein transport</keyword>
<dbReference type="GO" id="GO:0015031">
    <property type="term" value="P:protein transport"/>
    <property type="evidence" value="ECO:0007669"/>
    <property type="project" value="UniProtKB-KW"/>
</dbReference>
<evidence type="ECO:0000256" key="2">
    <source>
        <dbReference type="ARBA" id="ARBA00007603"/>
    </source>
</evidence>
<dbReference type="GO" id="GO:0017119">
    <property type="term" value="C:Golgi transport complex"/>
    <property type="evidence" value="ECO:0007669"/>
    <property type="project" value="TreeGrafter"/>
</dbReference>
<feature type="coiled-coil region" evidence="9">
    <location>
        <begin position="55"/>
        <end position="103"/>
    </location>
</feature>
<dbReference type="Pfam" id="PF06148">
    <property type="entry name" value="COG2_N"/>
    <property type="match status" value="1"/>
</dbReference>
<evidence type="ECO:0000256" key="5">
    <source>
        <dbReference type="ARBA" id="ARBA00022927"/>
    </source>
</evidence>
<dbReference type="PANTHER" id="PTHR12961">
    <property type="entry name" value="CONSERVED OLIGOMERIC GOLGI COMPLEX COMPONENT 2"/>
    <property type="match status" value="1"/>
</dbReference>
<dbReference type="GO" id="GO:0000139">
    <property type="term" value="C:Golgi membrane"/>
    <property type="evidence" value="ECO:0007669"/>
    <property type="project" value="UniProtKB-SubCell"/>
</dbReference>
<feature type="compositionally biased region" description="Polar residues" evidence="10">
    <location>
        <begin position="613"/>
        <end position="631"/>
    </location>
</feature>
<evidence type="ECO:0000256" key="9">
    <source>
        <dbReference type="SAM" id="Coils"/>
    </source>
</evidence>
<feature type="non-terminal residue" evidence="11">
    <location>
        <position position="670"/>
    </location>
</feature>
<evidence type="ECO:0000256" key="1">
    <source>
        <dbReference type="ARBA" id="ARBA00004395"/>
    </source>
</evidence>
<evidence type="ECO:0000256" key="4">
    <source>
        <dbReference type="ARBA" id="ARBA00022448"/>
    </source>
</evidence>
<gene>
    <name evidence="11" type="ORF">YQE_09077</name>
</gene>
<dbReference type="OMA" id="CWAEGVY"/>
<keyword evidence="6" id="KW-0333">Golgi apparatus</keyword>
<dbReference type="PANTHER" id="PTHR12961:SF0">
    <property type="entry name" value="CONSERVED OLIGOMERIC GOLGI COMPLEX SUBUNIT 2"/>
    <property type="match status" value="1"/>
</dbReference>
<comment type="similarity">
    <text evidence="2">Belongs to the COG2 family.</text>
</comment>
<comment type="subcellular location">
    <subcellularLocation>
        <location evidence="1">Golgi apparatus membrane</location>
        <topology evidence="1">Peripheral membrane protein</topology>
    </subcellularLocation>
</comment>
<dbReference type="GO" id="GO:0007030">
    <property type="term" value="P:Golgi organization"/>
    <property type="evidence" value="ECO:0007669"/>
    <property type="project" value="InterPro"/>
</dbReference>
<dbReference type="OrthoDB" id="332281at2759"/>
<dbReference type="InterPro" id="IPR009316">
    <property type="entry name" value="COG2"/>
</dbReference>
<evidence type="ECO:0000256" key="7">
    <source>
        <dbReference type="ARBA" id="ARBA00023136"/>
    </source>
</evidence>
<evidence type="ECO:0000256" key="8">
    <source>
        <dbReference type="ARBA" id="ARBA00031344"/>
    </source>
</evidence>
<proteinExistence type="inferred from homology"/>
<dbReference type="GO" id="GO:0006891">
    <property type="term" value="P:intra-Golgi vesicle-mediated transport"/>
    <property type="evidence" value="ECO:0007669"/>
    <property type="project" value="TreeGrafter"/>
</dbReference>
<accession>N6T200</accession>
<evidence type="ECO:0000256" key="6">
    <source>
        <dbReference type="ARBA" id="ARBA00023034"/>
    </source>
</evidence>
<dbReference type="HOGENOM" id="CLU_487763_0_0_1"/>
<dbReference type="AlphaFoldDB" id="N6T200"/>